<evidence type="ECO:0000259" key="1">
    <source>
        <dbReference type="PROSITE" id="PS50994"/>
    </source>
</evidence>
<dbReference type="Pfam" id="PF17921">
    <property type="entry name" value="Integrase_H2C2"/>
    <property type="match status" value="1"/>
</dbReference>
<name>A0A438D449_VITVI</name>
<dbReference type="PANTHER" id="PTHR35046:SF18">
    <property type="entry name" value="RNA-DIRECTED DNA POLYMERASE"/>
    <property type="match status" value="1"/>
</dbReference>
<dbReference type="InterPro" id="IPR036397">
    <property type="entry name" value="RNaseH_sf"/>
</dbReference>
<comment type="caution">
    <text evidence="2">The sequence shown here is derived from an EMBL/GenBank/DDBJ whole genome shotgun (WGS) entry which is preliminary data.</text>
</comment>
<feature type="domain" description="Integrase catalytic" evidence="1">
    <location>
        <begin position="64"/>
        <end position="178"/>
    </location>
</feature>
<proteinExistence type="predicted"/>
<dbReference type="SUPFAM" id="SSF53098">
    <property type="entry name" value="Ribonuclease H-like"/>
    <property type="match status" value="1"/>
</dbReference>
<dbReference type="InterPro" id="IPR001584">
    <property type="entry name" value="Integrase_cat-core"/>
</dbReference>
<gene>
    <name evidence="2" type="primary">TY3B-I_672</name>
    <name evidence="2" type="ORF">CK203_083198</name>
</gene>
<dbReference type="Gene3D" id="3.30.420.10">
    <property type="entry name" value="Ribonuclease H-like superfamily/Ribonuclease H"/>
    <property type="match status" value="1"/>
</dbReference>
<dbReference type="GO" id="GO:0003676">
    <property type="term" value="F:nucleic acid binding"/>
    <property type="evidence" value="ECO:0007669"/>
    <property type="project" value="InterPro"/>
</dbReference>
<reference evidence="2 3" key="1">
    <citation type="journal article" date="2018" name="PLoS Genet.">
        <title>Population sequencing reveals clonal diversity and ancestral inbreeding in the grapevine cultivar Chardonnay.</title>
        <authorList>
            <person name="Roach M.J."/>
            <person name="Johnson D.L."/>
            <person name="Bohlmann J."/>
            <person name="van Vuuren H.J."/>
            <person name="Jones S.J."/>
            <person name="Pretorius I.S."/>
            <person name="Schmidt S.A."/>
            <person name="Borneman A.R."/>
        </authorList>
    </citation>
    <scope>NUCLEOTIDE SEQUENCE [LARGE SCALE GENOMIC DNA]</scope>
    <source>
        <strain evidence="3">cv. Chardonnay</strain>
        <tissue evidence="2">Leaf</tissue>
    </source>
</reference>
<dbReference type="GO" id="GO:0015074">
    <property type="term" value="P:DNA integration"/>
    <property type="evidence" value="ECO:0007669"/>
    <property type="project" value="InterPro"/>
</dbReference>
<evidence type="ECO:0000313" key="2">
    <source>
        <dbReference type="EMBL" id="RVW30177.1"/>
    </source>
</evidence>
<dbReference type="Gene3D" id="1.10.340.70">
    <property type="match status" value="1"/>
</dbReference>
<sequence>MIWELHSGGAYGHFGRNKTIAMTEDHFYWPSSKKDVVKNVSKCRTCQLSKGRKKDIGLYMSLLVPYKPWQDLSMDCFFGSLKTFRGHDSIFIMVDHFSKTVHFIPCSKTLNVVHVAKLFFKEIVRLQGLPKTIVSNQDANIMSYFWRSLRKMLNTKLKFSSAFHPQTDSQIEVVNRSLVNGSTGCNPFEIVAGFLPKKPIDLVPLPMEAQPSVEADALVSIYMIYMTLFEGRLLSAMRITRHMLI</sequence>
<evidence type="ECO:0000313" key="3">
    <source>
        <dbReference type="Proteomes" id="UP000288805"/>
    </source>
</evidence>
<dbReference type="Proteomes" id="UP000288805">
    <property type="component" value="Unassembled WGS sequence"/>
</dbReference>
<dbReference type="AlphaFoldDB" id="A0A438D449"/>
<dbReference type="PROSITE" id="PS50994">
    <property type="entry name" value="INTEGRASE"/>
    <property type="match status" value="1"/>
</dbReference>
<organism evidence="2 3">
    <name type="scientific">Vitis vinifera</name>
    <name type="common">Grape</name>
    <dbReference type="NCBI Taxonomy" id="29760"/>
    <lineage>
        <taxon>Eukaryota</taxon>
        <taxon>Viridiplantae</taxon>
        <taxon>Streptophyta</taxon>
        <taxon>Embryophyta</taxon>
        <taxon>Tracheophyta</taxon>
        <taxon>Spermatophyta</taxon>
        <taxon>Magnoliopsida</taxon>
        <taxon>eudicotyledons</taxon>
        <taxon>Gunneridae</taxon>
        <taxon>Pentapetalae</taxon>
        <taxon>rosids</taxon>
        <taxon>Vitales</taxon>
        <taxon>Vitaceae</taxon>
        <taxon>Viteae</taxon>
        <taxon>Vitis</taxon>
    </lineage>
</organism>
<accession>A0A438D449</accession>
<dbReference type="PANTHER" id="PTHR35046">
    <property type="entry name" value="ZINC KNUCKLE (CCHC-TYPE) FAMILY PROTEIN"/>
    <property type="match status" value="1"/>
</dbReference>
<protein>
    <submittedName>
        <fullName evidence="2">Transposon Ty3-I Gag-Pol polyprotein</fullName>
    </submittedName>
</protein>
<dbReference type="InterPro" id="IPR041588">
    <property type="entry name" value="Integrase_H2C2"/>
</dbReference>
<dbReference type="InterPro" id="IPR012337">
    <property type="entry name" value="RNaseH-like_sf"/>
</dbReference>
<dbReference type="EMBL" id="QGNW01001809">
    <property type="protein sequence ID" value="RVW30177.1"/>
    <property type="molecule type" value="Genomic_DNA"/>
</dbReference>